<dbReference type="PANTHER" id="PTHR13484">
    <property type="entry name" value="FIP1-LIKE 1 PROTEIN"/>
    <property type="match status" value="1"/>
</dbReference>
<dbReference type="Pfam" id="PF05182">
    <property type="entry name" value="Fip1"/>
    <property type="match status" value="1"/>
</dbReference>
<feature type="region of interest" description="Disordered" evidence="5">
    <location>
        <begin position="306"/>
        <end position="337"/>
    </location>
</feature>
<evidence type="ECO:0000256" key="1">
    <source>
        <dbReference type="ARBA" id="ARBA00004123"/>
    </source>
</evidence>
<evidence type="ECO:0000256" key="2">
    <source>
        <dbReference type="ARBA" id="ARBA00007459"/>
    </source>
</evidence>
<comment type="similarity">
    <text evidence="2">Belongs to the FIP1 family.</text>
</comment>
<evidence type="ECO:0000256" key="4">
    <source>
        <dbReference type="ARBA" id="ARBA00023242"/>
    </source>
</evidence>
<accession>A0A1W5DAY2</accession>
<proteinExistence type="inferred from homology"/>
<evidence type="ECO:0000313" key="7">
    <source>
        <dbReference type="EMBL" id="SLM40211.1"/>
    </source>
</evidence>
<name>A0A1W5DAY2_9LECA</name>
<feature type="compositionally biased region" description="Polar residues" evidence="5">
    <location>
        <begin position="98"/>
        <end position="113"/>
    </location>
</feature>
<feature type="region of interest" description="Disordered" evidence="5">
    <location>
        <begin position="136"/>
        <end position="163"/>
    </location>
</feature>
<dbReference type="Proteomes" id="UP000192927">
    <property type="component" value="Unassembled WGS sequence"/>
</dbReference>
<dbReference type="GO" id="GO:0006397">
    <property type="term" value="P:mRNA processing"/>
    <property type="evidence" value="ECO:0007669"/>
    <property type="project" value="UniProtKB-KW"/>
</dbReference>
<dbReference type="AlphaFoldDB" id="A0A1W5DAY2"/>
<dbReference type="InterPro" id="IPR051187">
    <property type="entry name" value="Pre-mRNA_3'-end_processing_reg"/>
</dbReference>
<dbReference type="PANTHER" id="PTHR13484:SF0">
    <property type="entry name" value="PRE-MRNA 3'-END-PROCESSING FACTOR FIP1"/>
    <property type="match status" value="1"/>
</dbReference>
<dbReference type="GO" id="GO:0005847">
    <property type="term" value="C:mRNA cleavage and polyadenylation specificity factor complex"/>
    <property type="evidence" value="ECO:0007669"/>
    <property type="project" value="TreeGrafter"/>
</dbReference>
<sequence length="337" mass="35624">MEEEEDDMYAPDEGVGSDSGQGPYTGAGGAPVKEENGGNAIDEGEEEGEEVEEDESDSDIDIITEAKDGAKPEPISAPQRFGGAKTVPVKITPADGTPRSQASPALKTETSAKATPPRSGASYPAIKTSKIDVDAKPIYEPNGKPITEINMDTDFPEDDKPWRRPGSDITDYFNYGFDEFTWASYCLKQDSLRKEVSDQKKQMEEMQNFLGMPGGLPTLPGMPVPPGGAVAGMPSMGGSADMPPEMQQMMGQMIQQGIDPMQMDPAMFMQQMQQMMAGGQVGPNGSQVQGFGGGQAYAGQGQNSQQMAFGFGAGNQGGGGGVGGRNQGGRGQGRRNW</sequence>
<evidence type="ECO:0000259" key="6">
    <source>
        <dbReference type="Pfam" id="PF05182"/>
    </source>
</evidence>
<evidence type="ECO:0000256" key="3">
    <source>
        <dbReference type="ARBA" id="ARBA00022664"/>
    </source>
</evidence>
<feature type="domain" description="Pre-mRNA polyadenylation factor Fip1" evidence="6">
    <location>
        <begin position="157"/>
        <end position="193"/>
    </location>
</feature>
<keyword evidence="4" id="KW-0539">Nucleus</keyword>
<feature type="compositionally biased region" description="Gly residues" evidence="5">
    <location>
        <begin position="17"/>
        <end position="29"/>
    </location>
</feature>
<keyword evidence="3" id="KW-0507">mRNA processing</keyword>
<dbReference type="EMBL" id="FWEW01003658">
    <property type="protein sequence ID" value="SLM40211.1"/>
    <property type="molecule type" value="Genomic_DNA"/>
</dbReference>
<feature type="compositionally biased region" description="Acidic residues" evidence="5">
    <location>
        <begin position="42"/>
        <end position="62"/>
    </location>
</feature>
<feature type="compositionally biased region" description="Acidic residues" evidence="5">
    <location>
        <begin position="1"/>
        <end position="10"/>
    </location>
</feature>
<evidence type="ECO:0000313" key="8">
    <source>
        <dbReference type="Proteomes" id="UP000192927"/>
    </source>
</evidence>
<feature type="region of interest" description="Disordered" evidence="5">
    <location>
        <begin position="1"/>
        <end position="124"/>
    </location>
</feature>
<comment type="subcellular location">
    <subcellularLocation>
        <location evidence="1">Nucleus</location>
    </subcellularLocation>
</comment>
<dbReference type="InterPro" id="IPR007854">
    <property type="entry name" value="Fip1_dom"/>
</dbReference>
<keyword evidence="8" id="KW-1185">Reference proteome</keyword>
<organism evidence="7 8">
    <name type="scientific">Lasallia pustulata</name>
    <dbReference type="NCBI Taxonomy" id="136370"/>
    <lineage>
        <taxon>Eukaryota</taxon>
        <taxon>Fungi</taxon>
        <taxon>Dikarya</taxon>
        <taxon>Ascomycota</taxon>
        <taxon>Pezizomycotina</taxon>
        <taxon>Lecanoromycetes</taxon>
        <taxon>OSLEUM clade</taxon>
        <taxon>Umbilicariomycetidae</taxon>
        <taxon>Umbilicariales</taxon>
        <taxon>Umbilicariaceae</taxon>
        <taxon>Lasallia</taxon>
    </lineage>
</organism>
<evidence type="ECO:0000256" key="5">
    <source>
        <dbReference type="SAM" id="MobiDB-lite"/>
    </source>
</evidence>
<reference evidence="8" key="1">
    <citation type="submission" date="2017-03" db="EMBL/GenBank/DDBJ databases">
        <authorList>
            <person name="Sharma R."/>
            <person name="Thines M."/>
        </authorList>
    </citation>
    <scope>NUCLEOTIDE SEQUENCE [LARGE SCALE GENOMIC DNA]</scope>
</reference>
<protein>
    <submittedName>
        <fullName evidence="7">Pre-mRNA polyadenylation factor Fip1</fullName>
    </submittedName>
</protein>
<feature type="compositionally biased region" description="Gly residues" evidence="5">
    <location>
        <begin position="311"/>
        <end position="331"/>
    </location>
</feature>